<reference evidence="10 11" key="1">
    <citation type="journal article" date="2015" name="Genome Announc.">
        <title>Expanding the biotechnology potential of lactobacilli through comparative genomics of 213 strains and associated genera.</title>
        <authorList>
            <person name="Sun Z."/>
            <person name="Harris H.M."/>
            <person name="McCann A."/>
            <person name="Guo C."/>
            <person name="Argimon S."/>
            <person name="Zhang W."/>
            <person name="Yang X."/>
            <person name="Jeffery I.B."/>
            <person name="Cooney J.C."/>
            <person name="Kagawa T.F."/>
            <person name="Liu W."/>
            <person name="Song Y."/>
            <person name="Salvetti E."/>
            <person name="Wrobel A."/>
            <person name="Rasinkangas P."/>
            <person name="Parkhill J."/>
            <person name="Rea M.C."/>
            <person name="O'Sullivan O."/>
            <person name="Ritari J."/>
            <person name="Douillard F.P."/>
            <person name="Paul Ross R."/>
            <person name="Yang R."/>
            <person name="Briner A.E."/>
            <person name="Felis G.E."/>
            <person name="de Vos W.M."/>
            <person name="Barrangou R."/>
            <person name="Klaenhammer T.R."/>
            <person name="Caufield P.W."/>
            <person name="Cui Y."/>
            <person name="Zhang H."/>
            <person name="O'Toole P.W."/>
        </authorList>
    </citation>
    <scope>NUCLEOTIDE SEQUENCE [LARGE SCALE GENOMIC DNA]</scope>
    <source>
        <strain evidence="10 11">DSM 19117</strain>
    </source>
</reference>
<dbReference type="EC" id="3.1.3.15" evidence="3 8"/>
<protein>
    <recommendedName>
        <fullName evidence="3 8">Histidinol-phosphatase</fullName>
        <shortName evidence="8">HolPase</shortName>
        <ecNumber evidence="3 8">3.1.3.15</ecNumber>
    </recommendedName>
</protein>
<keyword evidence="5 8" id="KW-0378">Hydrolase</keyword>
<dbReference type="STRING" id="1423773.FD30_GL001487"/>
<dbReference type="OrthoDB" id="9775255at2"/>
<dbReference type="GO" id="GO:0005737">
    <property type="term" value="C:cytoplasm"/>
    <property type="evidence" value="ECO:0007669"/>
    <property type="project" value="TreeGrafter"/>
</dbReference>
<dbReference type="InterPro" id="IPR004013">
    <property type="entry name" value="PHP_dom"/>
</dbReference>
<dbReference type="Proteomes" id="UP000051162">
    <property type="component" value="Unassembled WGS sequence"/>
</dbReference>
<name>A0A0R1JZF6_9LACO</name>
<dbReference type="Pfam" id="PF02811">
    <property type="entry name" value="PHP"/>
    <property type="match status" value="1"/>
</dbReference>
<evidence type="ECO:0000256" key="5">
    <source>
        <dbReference type="ARBA" id="ARBA00022801"/>
    </source>
</evidence>
<dbReference type="PATRIC" id="fig|1423773.3.peg.1524"/>
<dbReference type="PANTHER" id="PTHR21039:SF0">
    <property type="entry name" value="HISTIDINOL-PHOSPHATASE"/>
    <property type="match status" value="1"/>
</dbReference>
<dbReference type="SUPFAM" id="SSF89550">
    <property type="entry name" value="PHP domain-like"/>
    <property type="match status" value="1"/>
</dbReference>
<dbReference type="NCBIfam" id="NF005996">
    <property type="entry name" value="PRK08123.1"/>
    <property type="match status" value="1"/>
</dbReference>
<dbReference type="GeneID" id="84781934"/>
<dbReference type="EMBL" id="AZDT01000021">
    <property type="protein sequence ID" value="KRK76315.1"/>
    <property type="molecule type" value="Genomic_DNA"/>
</dbReference>
<evidence type="ECO:0000256" key="4">
    <source>
        <dbReference type="ARBA" id="ARBA00022605"/>
    </source>
</evidence>
<comment type="caution">
    <text evidence="10">The sequence shown here is derived from an EMBL/GenBank/DDBJ whole genome shotgun (WGS) entry which is preliminary data.</text>
</comment>
<evidence type="ECO:0000256" key="2">
    <source>
        <dbReference type="ARBA" id="ARBA00009152"/>
    </source>
</evidence>
<dbReference type="PANTHER" id="PTHR21039">
    <property type="entry name" value="HISTIDINOL PHOSPHATASE-RELATED"/>
    <property type="match status" value="1"/>
</dbReference>
<accession>A0A0R1JZF6</accession>
<dbReference type="AlphaFoldDB" id="A0A0R1JZF6"/>
<evidence type="ECO:0000256" key="6">
    <source>
        <dbReference type="ARBA" id="ARBA00023102"/>
    </source>
</evidence>
<dbReference type="InterPro" id="IPR016195">
    <property type="entry name" value="Pol/histidinol_Pase-like"/>
</dbReference>
<dbReference type="UniPathway" id="UPA00031">
    <property type="reaction ID" value="UER00013"/>
</dbReference>
<dbReference type="NCBIfam" id="TIGR01856">
    <property type="entry name" value="hisJ_fam"/>
    <property type="match status" value="1"/>
</dbReference>
<dbReference type="RefSeq" id="WP_056944053.1">
    <property type="nucleotide sequence ID" value="NZ_AZDT01000021.1"/>
</dbReference>
<comment type="pathway">
    <text evidence="1 8">Amino-acid biosynthesis; L-histidine biosynthesis; L-histidine from 5-phospho-alpha-D-ribose 1-diphosphate: step 8/9.</text>
</comment>
<comment type="similarity">
    <text evidence="2 8">Belongs to the PHP hydrolase family. HisK subfamily.</text>
</comment>
<proteinExistence type="inferred from homology"/>
<dbReference type="GO" id="GO:0000105">
    <property type="term" value="P:L-histidine biosynthetic process"/>
    <property type="evidence" value="ECO:0007669"/>
    <property type="project" value="UniProtKB-UniRule"/>
</dbReference>
<evidence type="ECO:0000259" key="9">
    <source>
        <dbReference type="Pfam" id="PF02811"/>
    </source>
</evidence>
<evidence type="ECO:0000313" key="10">
    <source>
        <dbReference type="EMBL" id="KRK76315.1"/>
    </source>
</evidence>
<dbReference type="InterPro" id="IPR010140">
    <property type="entry name" value="Histidinol_P_phosphatase_HisJ"/>
</dbReference>
<dbReference type="GO" id="GO:0004401">
    <property type="term" value="F:histidinol-phosphatase activity"/>
    <property type="evidence" value="ECO:0007669"/>
    <property type="project" value="UniProtKB-UniRule"/>
</dbReference>
<keyword evidence="4 8" id="KW-0028">Amino-acid biosynthesis</keyword>
<comment type="catalytic activity">
    <reaction evidence="7 8">
        <text>L-histidinol phosphate + H2O = L-histidinol + phosphate</text>
        <dbReference type="Rhea" id="RHEA:14465"/>
        <dbReference type="ChEBI" id="CHEBI:15377"/>
        <dbReference type="ChEBI" id="CHEBI:43474"/>
        <dbReference type="ChEBI" id="CHEBI:57699"/>
        <dbReference type="ChEBI" id="CHEBI:57980"/>
        <dbReference type="EC" id="3.1.3.15"/>
    </reaction>
</comment>
<keyword evidence="6 8" id="KW-0368">Histidine biosynthesis</keyword>
<evidence type="ECO:0000256" key="3">
    <source>
        <dbReference type="ARBA" id="ARBA00013085"/>
    </source>
</evidence>
<feature type="domain" description="PHP" evidence="9">
    <location>
        <begin position="18"/>
        <end position="196"/>
    </location>
</feature>
<dbReference type="Gene3D" id="3.20.20.140">
    <property type="entry name" value="Metal-dependent hydrolases"/>
    <property type="match status" value="1"/>
</dbReference>
<organism evidence="10 11">
    <name type="scientific">Levilactobacillus namurensis DSM 19117</name>
    <dbReference type="NCBI Taxonomy" id="1423773"/>
    <lineage>
        <taxon>Bacteria</taxon>
        <taxon>Bacillati</taxon>
        <taxon>Bacillota</taxon>
        <taxon>Bacilli</taxon>
        <taxon>Lactobacillales</taxon>
        <taxon>Lactobacillaceae</taxon>
        <taxon>Levilactobacillus</taxon>
    </lineage>
</organism>
<sequence>MLSIAALRSIHRQTWSGHNHTEFCPHGSGEDVELYIRRAIACGFKTYSVTEHFPLPRTNDQSIQGHPHSIATPTMLTDELPQYFAKLNYLKAKYHHQIRILVGFEIDYIAAYSDWLAEQLAIYHRQIDDAILSVHFLPTPTGLCALDDSALAFQRGVLQAYGSPLNVTKAYLATVQQAVNWQVPYKPHRYGHFLSYCQWSPSLPDRTIWEDSATHQKLTTILNAIQANGELINCQLPQSVPASVPFNWIQTARQAHIPLVFDANAHCVNDVAAGYANYLQALDYF</sequence>
<evidence type="ECO:0000256" key="7">
    <source>
        <dbReference type="ARBA" id="ARBA00049158"/>
    </source>
</evidence>
<evidence type="ECO:0000256" key="8">
    <source>
        <dbReference type="RuleBase" id="RU366003"/>
    </source>
</evidence>
<evidence type="ECO:0000313" key="11">
    <source>
        <dbReference type="Proteomes" id="UP000051162"/>
    </source>
</evidence>
<gene>
    <name evidence="10" type="ORF">FD30_GL001487</name>
</gene>
<keyword evidence="11" id="KW-1185">Reference proteome</keyword>
<evidence type="ECO:0000256" key="1">
    <source>
        <dbReference type="ARBA" id="ARBA00004970"/>
    </source>
</evidence>